<feature type="compositionally biased region" description="Basic and acidic residues" evidence="1">
    <location>
        <begin position="116"/>
        <end position="132"/>
    </location>
</feature>
<dbReference type="Proteomes" id="UP001227317">
    <property type="component" value="Unassembled WGS sequence"/>
</dbReference>
<feature type="non-terminal residue" evidence="2">
    <location>
        <position position="158"/>
    </location>
</feature>
<proteinExistence type="predicted"/>
<feature type="compositionally biased region" description="Pro residues" evidence="1">
    <location>
        <begin position="143"/>
        <end position="158"/>
    </location>
</feature>
<gene>
    <name evidence="2" type="ORF">QSG27_25160</name>
</gene>
<protein>
    <submittedName>
        <fullName evidence="2">Uncharacterized protein</fullName>
    </submittedName>
</protein>
<evidence type="ECO:0000256" key="1">
    <source>
        <dbReference type="SAM" id="MobiDB-lite"/>
    </source>
</evidence>
<evidence type="ECO:0000313" key="2">
    <source>
        <dbReference type="EMBL" id="MDQ2106009.1"/>
    </source>
</evidence>
<sequence length="158" mass="17712">MTEETPPAQERALDDHAVRAQLERILASDHFDASDRNRRFLRYVVEECLEGRAPQIKAYCIAVSVFNREPSFDPQSDPIVRLEAGRLRRSLEHYYLTAGRNDPIRIVVPKGGYAPRFERMADDPAPDRDQHPAGHPASHPAGHPAPAPDAPPPHPFPT</sequence>
<feature type="region of interest" description="Disordered" evidence="1">
    <location>
        <begin position="115"/>
        <end position="158"/>
    </location>
</feature>
<keyword evidence="3" id="KW-1185">Reference proteome</keyword>
<dbReference type="EMBL" id="JAUJFI010000190">
    <property type="protein sequence ID" value="MDQ2106009.1"/>
    <property type="molecule type" value="Genomic_DNA"/>
</dbReference>
<accession>A0ABU0WR53</accession>
<name>A0ABU0WR53_9PROT</name>
<organism evidence="2 3">
    <name type="scientific">Azospirillum isscasi</name>
    <dbReference type="NCBI Taxonomy" id="3053926"/>
    <lineage>
        <taxon>Bacteria</taxon>
        <taxon>Pseudomonadati</taxon>
        <taxon>Pseudomonadota</taxon>
        <taxon>Alphaproteobacteria</taxon>
        <taxon>Rhodospirillales</taxon>
        <taxon>Azospirillaceae</taxon>
        <taxon>Azospirillum</taxon>
    </lineage>
</organism>
<evidence type="ECO:0000313" key="3">
    <source>
        <dbReference type="Proteomes" id="UP001227317"/>
    </source>
</evidence>
<feature type="compositionally biased region" description="Low complexity" evidence="1">
    <location>
        <begin position="133"/>
        <end position="142"/>
    </location>
</feature>
<reference evidence="2 3" key="1">
    <citation type="submission" date="2023-06" db="EMBL/GenBank/DDBJ databases">
        <title>Azospirillum isscasensis sp.nov, a bacterium isolated from rhizosphere soil of rice.</title>
        <authorList>
            <person name="Wang H."/>
        </authorList>
    </citation>
    <scope>NUCLEOTIDE SEQUENCE [LARGE SCALE GENOMIC DNA]</scope>
    <source>
        <strain evidence="2 3">C340-1</strain>
    </source>
</reference>
<comment type="caution">
    <text evidence="2">The sequence shown here is derived from an EMBL/GenBank/DDBJ whole genome shotgun (WGS) entry which is preliminary data.</text>
</comment>